<evidence type="ECO:0000256" key="1">
    <source>
        <dbReference type="SAM" id="Phobius"/>
    </source>
</evidence>
<comment type="caution">
    <text evidence="2">The sequence shown here is derived from an EMBL/GenBank/DDBJ whole genome shotgun (WGS) entry which is preliminary data.</text>
</comment>
<keyword evidence="3" id="KW-1185">Reference proteome</keyword>
<sequence>MIVRDSARYAGTLTGTGVLTRFALRRERLSLVAWIVGGTLIYWSQAVALDAAYPGQAELDALAESLGSNAAMIAMAGPPRALNTVEGQVAFQSAAFGMLVAGLMSMFLIGRHTRSDEESGRDELIRSGVVGRYAPACAATVVTVAANIVLGAAIALSLIGYGLPVAGSIALGVGATCAGVVFGAVALLAAQLSASTRTVYAITGAVLGISYLLRAVGDVGNGVLSWFSPLGWGQAMRPYDNEIWWPALLSVVAAIGTGVAAARVLDRRDFGAGLLPPRPGPARAPESLHGTFGLAWRLQRGSLIGWALGMFFGGLAFGTIGDDVEDLLGEIDLNQVLGQNMGSMVDAFYAMAVAILAIIGSAYTISAGLCPRGAEAAGLAEPLLSTQLTRWRWLAGHAVIMLAGSALVAGLSGFGMGLTYGILAGDLSQALTLTGAALTYLPAVWVLGGITLFLFGFAPQATAAAWLAMAFCMVVLMFGATLKFPGWLMSLSPFDNIPLVPAQSFDLAPVLITLAVALILCAAGAFGFRRRDLETN</sequence>
<organism evidence="2 3">
    <name type="scientific">Nocardia speluncae</name>
    <dbReference type="NCBI Taxonomy" id="419477"/>
    <lineage>
        <taxon>Bacteria</taxon>
        <taxon>Bacillati</taxon>
        <taxon>Actinomycetota</taxon>
        <taxon>Actinomycetes</taxon>
        <taxon>Mycobacteriales</taxon>
        <taxon>Nocardiaceae</taxon>
        <taxon>Nocardia</taxon>
    </lineage>
</organism>
<feature type="transmembrane region" description="Helical" evidence="1">
    <location>
        <begin position="507"/>
        <end position="528"/>
    </location>
</feature>
<feature type="transmembrane region" description="Helical" evidence="1">
    <location>
        <begin position="243"/>
        <end position="265"/>
    </location>
</feature>
<feature type="transmembrane region" description="Helical" evidence="1">
    <location>
        <begin position="464"/>
        <end position="487"/>
    </location>
</feature>
<accession>A0A846XAZ2</accession>
<evidence type="ECO:0000313" key="2">
    <source>
        <dbReference type="EMBL" id="NKY32607.1"/>
    </source>
</evidence>
<dbReference type="RefSeq" id="WP_068037085.1">
    <property type="nucleotide sequence ID" value="NZ_JAAXOO010000001.1"/>
</dbReference>
<dbReference type="Proteomes" id="UP000565715">
    <property type="component" value="Unassembled WGS sequence"/>
</dbReference>
<feature type="transmembrane region" description="Helical" evidence="1">
    <location>
        <begin position="391"/>
        <end position="417"/>
    </location>
</feature>
<keyword evidence="1" id="KW-0472">Membrane</keyword>
<evidence type="ECO:0000313" key="3">
    <source>
        <dbReference type="Proteomes" id="UP000565715"/>
    </source>
</evidence>
<feature type="transmembrane region" description="Helical" evidence="1">
    <location>
        <begin position="303"/>
        <end position="320"/>
    </location>
</feature>
<feature type="transmembrane region" description="Helical" evidence="1">
    <location>
        <begin position="130"/>
        <end position="163"/>
    </location>
</feature>
<feature type="transmembrane region" description="Helical" evidence="1">
    <location>
        <begin position="437"/>
        <end position="457"/>
    </location>
</feature>
<keyword evidence="1" id="KW-0812">Transmembrane</keyword>
<feature type="transmembrane region" description="Helical" evidence="1">
    <location>
        <begin position="347"/>
        <end position="370"/>
    </location>
</feature>
<dbReference type="AlphaFoldDB" id="A0A846XAZ2"/>
<reference evidence="2 3" key="1">
    <citation type="submission" date="2020-04" db="EMBL/GenBank/DDBJ databases">
        <title>MicrobeNet Type strains.</title>
        <authorList>
            <person name="Nicholson A.C."/>
        </authorList>
    </citation>
    <scope>NUCLEOTIDE SEQUENCE [LARGE SCALE GENOMIC DNA]</scope>
    <source>
        <strain evidence="2 3">DSM 45078</strain>
    </source>
</reference>
<keyword evidence="1" id="KW-1133">Transmembrane helix</keyword>
<gene>
    <name evidence="2" type="ORF">HGA13_05880</name>
</gene>
<feature type="transmembrane region" description="Helical" evidence="1">
    <location>
        <begin position="89"/>
        <end position="109"/>
    </location>
</feature>
<feature type="transmembrane region" description="Helical" evidence="1">
    <location>
        <begin position="31"/>
        <end position="53"/>
    </location>
</feature>
<feature type="transmembrane region" description="Helical" evidence="1">
    <location>
        <begin position="199"/>
        <end position="217"/>
    </location>
</feature>
<feature type="transmembrane region" description="Helical" evidence="1">
    <location>
        <begin position="169"/>
        <end position="192"/>
    </location>
</feature>
<name>A0A846XAZ2_9NOCA</name>
<protein>
    <submittedName>
        <fullName evidence="2">ABC transporter permease</fullName>
    </submittedName>
</protein>
<proteinExistence type="predicted"/>
<dbReference type="EMBL" id="JAAXOO010000001">
    <property type="protein sequence ID" value="NKY32607.1"/>
    <property type="molecule type" value="Genomic_DNA"/>
</dbReference>